<proteinExistence type="inferred from homology"/>
<dbReference type="OrthoDB" id="9797618at2"/>
<accession>A0A085GB86</accession>
<dbReference type="InterPro" id="IPR029046">
    <property type="entry name" value="LolA/LolB/LppX"/>
</dbReference>
<keyword evidence="6 13" id="KW-0732">Signal</keyword>
<evidence type="ECO:0000256" key="6">
    <source>
        <dbReference type="ARBA" id="ARBA00022729"/>
    </source>
</evidence>
<evidence type="ECO:0000256" key="5">
    <source>
        <dbReference type="ARBA" id="ARBA00022448"/>
    </source>
</evidence>
<dbReference type="InterPro" id="IPR004565">
    <property type="entry name" value="OM_lipoprot_LolB"/>
</dbReference>
<comment type="similarity">
    <text evidence="2 13">Belongs to the LolB family.</text>
</comment>
<dbReference type="GeneID" id="78380197"/>
<feature type="chain" id="PRO_5008820308" description="Outer-membrane lipoprotein LolB" evidence="14">
    <location>
        <begin position="21"/>
        <end position="207"/>
    </location>
</feature>
<comment type="caution">
    <text evidence="15">The sequence shown here is derived from an EMBL/GenBank/DDBJ whole genome shotgun (WGS) entry which is preliminary data.</text>
</comment>
<dbReference type="STRING" id="910964.GEAM_1850"/>
<dbReference type="EMBL" id="JMPJ01000052">
    <property type="protein sequence ID" value="KFC80981.1"/>
    <property type="molecule type" value="Genomic_DNA"/>
</dbReference>
<comment type="subcellular location">
    <subcellularLocation>
        <location evidence="1 13">Cell outer membrane</location>
        <topology evidence="1 13">Lipid-anchor</topology>
    </subcellularLocation>
</comment>
<name>A0A085GB86_EWIA3</name>
<comment type="function">
    <text evidence="13">Plays a critical role in the incorporation of lipoproteins in the outer membrane after they are released by the LolA protein.</text>
</comment>
<dbReference type="Gene3D" id="2.50.20.10">
    <property type="entry name" value="Lipoprotein localisation LolA/LolB/LppX"/>
    <property type="match status" value="1"/>
</dbReference>
<keyword evidence="16" id="KW-1185">Reference proteome</keyword>
<dbReference type="GO" id="GO:0044874">
    <property type="term" value="P:lipoprotein localization to outer membrane"/>
    <property type="evidence" value="ECO:0007669"/>
    <property type="project" value="UniProtKB-UniRule"/>
</dbReference>
<gene>
    <name evidence="13 15" type="primary">lolB</name>
    <name evidence="15" type="ORF">GEAM_1850</name>
</gene>
<feature type="signal peptide" evidence="14">
    <location>
        <begin position="1"/>
        <end position="20"/>
    </location>
</feature>
<evidence type="ECO:0000313" key="16">
    <source>
        <dbReference type="Proteomes" id="UP000028640"/>
    </source>
</evidence>
<keyword evidence="8 13" id="KW-0472">Membrane</keyword>
<evidence type="ECO:0000256" key="7">
    <source>
        <dbReference type="ARBA" id="ARBA00022927"/>
    </source>
</evidence>
<dbReference type="AlphaFoldDB" id="A0A085GB86"/>
<keyword evidence="5 13" id="KW-0813">Transport</keyword>
<evidence type="ECO:0000256" key="14">
    <source>
        <dbReference type="SAM" id="SignalP"/>
    </source>
</evidence>
<keyword evidence="12 13" id="KW-0449">Lipoprotein</keyword>
<evidence type="ECO:0000256" key="3">
    <source>
        <dbReference type="ARBA" id="ARBA00011245"/>
    </source>
</evidence>
<dbReference type="eggNOG" id="COG3017">
    <property type="taxonomic scope" value="Bacteria"/>
</dbReference>
<comment type="subunit">
    <text evidence="3 13">Monomer.</text>
</comment>
<dbReference type="HAMAP" id="MF_00233">
    <property type="entry name" value="LolB"/>
    <property type="match status" value="1"/>
</dbReference>
<dbReference type="GO" id="GO:0009279">
    <property type="term" value="C:cell outer membrane"/>
    <property type="evidence" value="ECO:0007669"/>
    <property type="project" value="UniProtKB-SubCell"/>
</dbReference>
<evidence type="ECO:0000256" key="11">
    <source>
        <dbReference type="ARBA" id="ARBA00023237"/>
    </source>
</evidence>
<evidence type="ECO:0000313" key="15">
    <source>
        <dbReference type="EMBL" id="KFC80981.1"/>
    </source>
</evidence>
<dbReference type="NCBIfam" id="TIGR00548">
    <property type="entry name" value="lolB"/>
    <property type="match status" value="1"/>
</dbReference>
<keyword evidence="11 13" id="KW-0998">Cell outer membrane</keyword>
<evidence type="ECO:0000256" key="8">
    <source>
        <dbReference type="ARBA" id="ARBA00023136"/>
    </source>
</evidence>
<organism evidence="15 16">
    <name type="scientific">Ewingella americana (strain ATCC 33852 / DSM 4580 / CCUG 14506 / JCM 5911 / LMG 7869 / NCTC 12157 / CDC 1468-78)</name>
    <dbReference type="NCBI Taxonomy" id="910964"/>
    <lineage>
        <taxon>Bacteria</taxon>
        <taxon>Pseudomonadati</taxon>
        <taxon>Pseudomonadota</taxon>
        <taxon>Gammaproteobacteria</taxon>
        <taxon>Enterobacterales</taxon>
        <taxon>Yersiniaceae</taxon>
        <taxon>Ewingella</taxon>
    </lineage>
</organism>
<reference evidence="15 16" key="1">
    <citation type="submission" date="2014-05" db="EMBL/GenBank/DDBJ databases">
        <title>ATOL: Assembling a taxonomically balanced genome-scale reconstruction of the evolutionary history of the Enterobacteriaceae.</title>
        <authorList>
            <person name="Plunkett G.III."/>
            <person name="Neeno-Eckwall E.C."/>
            <person name="Glasner J.D."/>
            <person name="Perna N.T."/>
        </authorList>
    </citation>
    <scope>NUCLEOTIDE SEQUENCE [LARGE SCALE GENOMIC DNA]</scope>
    <source>
        <strain evidence="15 16">ATCC 33852</strain>
    </source>
</reference>
<evidence type="ECO:0000256" key="2">
    <source>
        <dbReference type="ARBA" id="ARBA00009696"/>
    </source>
</evidence>
<sequence>MPMRKAHLVRLLPLASLVLAACSINAPKGPATSPTSPQWRDHEAKIKQLEHYQTRGSFAYISDKQKVYARFFWQQYTRDNYRLLLTNPLGSTEMELKVQSGVAQLTNNEGKKYTSNNPDEMIQKLTGMSIPLANLRLWMLGLPGDESDFTLDSQYRLSKVNYSQNGQQGTVVYQSYSDDVIPSLPNRLEMTEGDQRIKLKMDSWTLN</sequence>
<protein>
    <recommendedName>
        <fullName evidence="4 13">Outer-membrane lipoprotein LolB</fullName>
    </recommendedName>
</protein>
<evidence type="ECO:0000256" key="1">
    <source>
        <dbReference type="ARBA" id="ARBA00004459"/>
    </source>
</evidence>
<dbReference type="RefSeq" id="WP_034790817.1">
    <property type="nucleotide sequence ID" value="NZ_JMPJ01000052.1"/>
</dbReference>
<evidence type="ECO:0000256" key="10">
    <source>
        <dbReference type="ARBA" id="ARBA00023186"/>
    </source>
</evidence>
<evidence type="ECO:0000256" key="9">
    <source>
        <dbReference type="ARBA" id="ARBA00023139"/>
    </source>
</evidence>
<dbReference type="Proteomes" id="UP000028640">
    <property type="component" value="Unassembled WGS sequence"/>
</dbReference>
<evidence type="ECO:0000256" key="4">
    <source>
        <dbReference type="ARBA" id="ARBA00016202"/>
    </source>
</evidence>
<dbReference type="PROSITE" id="PS51257">
    <property type="entry name" value="PROKAR_LIPOPROTEIN"/>
    <property type="match status" value="1"/>
</dbReference>
<evidence type="ECO:0000256" key="12">
    <source>
        <dbReference type="ARBA" id="ARBA00023288"/>
    </source>
</evidence>
<dbReference type="GO" id="GO:0015031">
    <property type="term" value="P:protein transport"/>
    <property type="evidence" value="ECO:0007669"/>
    <property type="project" value="UniProtKB-KW"/>
</dbReference>
<dbReference type="CDD" id="cd16326">
    <property type="entry name" value="LolB"/>
    <property type="match status" value="1"/>
</dbReference>
<keyword evidence="10 13" id="KW-0143">Chaperone</keyword>
<dbReference type="Pfam" id="PF03550">
    <property type="entry name" value="LolB"/>
    <property type="match status" value="1"/>
</dbReference>
<keyword evidence="7 13" id="KW-0653">Protein transport</keyword>
<dbReference type="SUPFAM" id="SSF89392">
    <property type="entry name" value="Prokaryotic lipoproteins and lipoprotein localization factors"/>
    <property type="match status" value="1"/>
</dbReference>
<keyword evidence="9 13" id="KW-0564">Palmitate</keyword>
<evidence type="ECO:0000256" key="13">
    <source>
        <dbReference type="HAMAP-Rule" id="MF_00233"/>
    </source>
</evidence>